<feature type="region of interest" description="Disordered" evidence="6">
    <location>
        <begin position="78"/>
        <end position="133"/>
    </location>
</feature>
<evidence type="ECO:0000256" key="3">
    <source>
        <dbReference type="ARBA" id="ARBA00023125"/>
    </source>
</evidence>
<keyword evidence="4" id="KW-0804">Transcription</keyword>
<proteinExistence type="predicted"/>
<keyword evidence="2" id="KW-0805">Transcription regulation</keyword>
<dbReference type="AlphaFoldDB" id="A0AAJ8KW41"/>
<dbReference type="EMBL" id="CP144539">
    <property type="protein sequence ID" value="WWC64963.1"/>
    <property type="molecule type" value="Genomic_DNA"/>
</dbReference>
<dbReference type="PANTHER" id="PTHR31845:SF19">
    <property type="entry name" value="TRANSCRIPTION FACTOR DOMAIN-CONTAINING PROTEIN"/>
    <property type="match status" value="1"/>
</dbReference>
<sequence>MSDTSASRSTELSLLESCKQELAGAKEFKALRLLQSVEDRLRNGQSSTPADRSTPSKPAPFVACTLCRQCKAKCVISEPSTEEPSAFNDNDGIGTSRSPHMSVMDMNSDEDEDESESVHQNQPQSAAHPSQFISRSSRPLSLQSLLNPVAHGGQLRTSRGSPREKRGDVVSRGIISFFQALNPIILLFDPYLHTFDYVRAKSSFLFTTILASSARFIAPSISRLLARIVAEYSVQAIFGGRKTVETVQGWMMDEVGATDLQKRERRNCVRTWMLAFMMDRAMAATVGRDWTLRPRNSIIQQARRFSDHPLREHGDAVIAGFTELRAISLSTTTSTSGEHFGRQKRIDSARPRSTWHSSSSSSFIFAVNLQDTMNGFSPSMFDTKVQQAERYCYDLATRSLSQIRTIYDIDASILYHAQDSVSIMVAYAACFLRATSSMFKQVSENTETTAALQADFLESLTAHTEQAPAPNVDFSMFQQAFDGAVPMPLLDNDWLSDFMHTANLFNEPNIVLGEEQPSNQPNALLPQQLDGTDLANLSEVDWDPLPK</sequence>
<organism evidence="7 8">
    <name type="scientific">Kwoniella dejecticola CBS 10117</name>
    <dbReference type="NCBI Taxonomy" id="1296121"/>
    <lineage>
        <taxon>Eukaryota</taxon>
        <taxon>Fungi</taxon>
        <taxon>Dikarya</taxon>
        <taxon>Basidiomycota</taxon>
        <taxon>Agaricomycotina</taxon>
        <taxon>Tremellomycetes</taxon>
        <taxon>Tremellales</taxon>
        <taxon>Cryptococcaceae</taxon>
        <taxon>Kwoniella</taxon>
    </lineage>
</organism>
<comment type="subcellular location">
    <subcellularLocation>
        <location evidence="1">Nucleus</location>
    </subcellularLocation>
</comment>
<keyword evidence="3" id="KW-0238">DNA-binding</keyword>
<evidence type="ECO:0008006" key="9">
    <source>
        <dbReference type="Google" id="ProtNLM"/>
    </source>
</evidence>
<dbReference type="RefSeq" id="XP_065825693.1">
    <property type="nucleotide sequence ID" value="XM_065969621.1"/>
</dbReference>
<gene>
    <name evidence="7" type="ORF">I303_107577</name>
</gene>
<evidence type="ECO:0000256" key="4">
    <source>
        <dbReference type="ARBA" id="ARBA00023163"/>
    </source>
</evidence>
<dbReference type="GeneID" id="28971286"/>
<feature type="compositionally biased region" description="Polar residues" evidence="6">
    <location>
        <begin position="119"/>
        <end position="133"/>
    </location>
</feature>
<dbReference type="PANTHER" id="PTHR31845">
    <property type="entry name" value="FINGER DOMAIN PROTEIN, PUTATIVE-RELATED"/>
    <property type="match status" value="1"/>
</dbReference>
<dbReference type="InterPro" id="IPR051089">
    <property type="entry name" value="prtT"/>
</dbReference>
<keyword evidence="5" id="KW-0539">Nucleus</keyword>
<evidence type="ECO:0000256" key="6">
    <source>
        <dbReference type="SAM" id="MobiDB-lite"/>
    </source>
</evidence>
<evidence type="ECO:0000256" key="2">
    <source>
        <dbReference type="ARBA" id="ARBA00023015"/>
    </source>
</evidence>
<protein>
    <recommendedName>
        <fullName evidence="9">Transcription factor domain-containing protein</fullName>
    </recommendedName>
</protein>
<name>A0AAJ8KW41_9TREE</name>
<accession>A0AAJ8KW41</accession>
<dbReference type="GO" id="GO:0000976">
    <property type="term" value="F:transcription cis-regulatory region binding"/>
    <property type="evidence" value="ECO:0007669"/>
    <property type="project" value="TreeGrafter"/>
</dbReference>
<dbReference type="GO" id="GO:0000981">
    <property type="term" value="F:DNA-binding transcription factor activity, RNA polymerase II-specific"/>
    <property type="evidence" value="ECO:0007669"/>
    <property type="project" value="TreeGrafter"/>
</dbReference>
<evidence type="ECO:0000256" key="1">
    <source>
        <dbReference type="ARBA" id="ARBA00004123"/>
    </source>
</evidence>
<evidence type="ECO:0000313" key="8">
    <source>
        <dbReference type="Proteomes" id="UP000078595"/>
    </source>
</evidence>
<keyword evidence="8" id="KW-1185">Reference proteome</keyword>
<dbReference type="GO" id="GO:0005634">
    <property type="term" value="C:nucleus"/>
    <property type="evidence" value="ECO:0007669"/>
    <property type="project" value="UniProtKB-SubCell"/>
</dbReference>
<reference evidence="7" key="2">
    <citation type="submission" date="2024-02" db="EMBL/GenBank/DDBJ databases">
        <title>Comparative genomics of Cryptococcus and Kwoniella reveals pathogenesis evolution and contrasting modes of karyotype evolution via chromosome fusion or intercentromeric recombination.</title>
        <authorList>
            <person name="Coelho M.A."/>
            <person name="David-Palma M."/>
            <person name="Shea T."/>
            <person name="Bowers K."/>
            <person name="McGinley-Smith S."/>
            <person name="Mohammad A.W."/>
            <person name="Gnirke A."/>
            <person name="Yurkov A.M."/>
            <person name="Nowrousian M."/>
            <person name="Sun S."/>
            <person name="Cuomo C.A."/>
            <person name="Heitman J."/>
        </authorList>
    </citation>
    <scope>NUCLEOTIDE SEQUENCE</scope>
    <source>
        <strain evidence="7">CBS 10117</strain>
    </source>
</reference>
<evidence type="ECO:0000313" key="7">
    <source>
        <dbReference type="EMBL" id="WWC64963.1"/>
    </source>
</evidence>
<reference evidence="7" key="1">
    <citation type="submission" date="2013-07" db="EMBL/GenBank/DDBJ databases">
        <authorList>
            <consortium name="The Broad Institute Genome Sequencing Platform"/>
            <person name="Cuomo C."/>
            <person name="Litvintseva A."/>
            <person name="Chen Y."/>
            <person name="Heitman J."/>
            <person name="Sun S."/>
            <person name="Springer D."/>
            <person name="Dromer F."/>
            <person name="Young S.K."/>
            <person name="Zeng Q."/>
            <person name="Gargeya S."/>
            <person name="Fitzgerald M."/>
            <person name="Abouelleil A."/>
            <person name="Alvarado L."/>
            <person name="Berlin A.M."/>
            <person name="Chapman S.B."/>
            <person name="Dewar J."/>
            <person name="Goldberg J."/>
            <person name="Griggs A."/>
            <person name="Gujja S."/>
            <person name="Hansen M."/>
            <person name="Howarth C."/>
            <person name="Imamovic A."/>
            <person name="Larimer J."/>
            <person name="McCowan C."/>
            <person name="Murphy C."/>
            <person name="Pearson M."/>
            <person name="Priest M."/>
            <person name="Roberts A."/>
            <person name="Saif S."/>
            <person name="Shea T."/>
            <person name="Sykes S."/>
            <person name="Wortman J."/>
            <person name="Nusbaum C."/>
            <person name="Birren B."/>
        </authorList>
    </citation>
    <scope>NUCLEOTIDE SEQUENCE</scope>
    <source>
        <strain evidence="7">CBS 10117</strain>
    </source>
</reference>
<dbReference type="Proteomes" id="UP000078595">
    <property type="component" value="Chromosome 10"/>
</dbReference>
<dbReference type="KEGG" id="kdj:28971286"/>
<evidence type="ECO:0000256" key="5">
    <source>
        <dbReference type="ARBA" id="ARBA00023242"/>
    </source>
</evidence>